<dbReference type="AlphaFoldDB" id="A0A915NJU0"/>
<feature type="domain" description="Protein kinase" evidence="1">
    <location>
        <begin position="1"/>
        <end position="245"/>
    </location>
</feature>
<sequence>IYHAILLQQSDICVVVKDMLFQHEYAPYQLEAANNEVSVLKKMAGDQSVIKYYGYNFVNYGDDDKIYGKFSIVLELGGANLKSYIQQNIVNINDEDDKSEFITKVAGSAAHALRRFHKCLFIKASILERQCFKPEDYGIHMDIKPHNFVISLENNSDSRIIESKLIDFSTSVYMDGKVTRKVDVYSFGVMIYKLLHKLNKDFDKINKNDLKIIKETPFFTARLNHNCIQIQPNQRPNISAVDKFLKMECNIFENEEKQLPKKFLSESEDTQC</sequence>
<name>A0A915NJU0_9BILA</name>
<dbReference type="PROSITE" id="PS50011">
    <property type="entry name" value="PROTEIN_KINASE_DOM"/>
    <property type="match status" value="1"/>
</dbReference>
<dbReference type="GO" id="GO:0005634">
    <property type="term" value="C:nucleus"/>
    <property type="evidence" value="ECO:0007669"/>
    <property type="project" value="TreeGrafter"/>
</dbReference>
<reference evidence="3" key="1">
    <citation type="submission" date="2022-11" db="UniProtKB">
        <authorList>
            <consortium name="WormBaseParasite"/>
        </authorList>
    </citation>
    <scope>IDENTIFICATION</scope>
</reference>
<dbReference type="InterPro" id="IPR001245">
    <property type="entry name" value="Ser-Thr/Tyr_kinase_cat_dom"/>
</dbReference>
<dbReference type="InterPro" id="IPR000719">
    <property type="entry name" value="Prot_kinase_dom"/>
</dbReference>
<dbReference type="GO" id="GO:0005737">
    <property type="term" value="C:cytoplasm"/>
    <property type="evidence" value="ECO:0007669"/>
    <property type="project" value="TreeGrafter"/>
</dbReference>
<keyword evidence="2" id="KW-1185">Reference proteome</keyword>
<dbReference type="Gene3D" id="1.10.510.10">
    <property type="entry name" value="Transferase(Phosphotransferase) domain 1"/>
    <property type="match status" value="2"/>
</dbReference>
<dbReference type="GO" id="GO:0044773">
    <property type="term" value="P:mitotic DNA damage checkpoint signaling"/>
    <property type="evidence" value="ECO:0007669"/>
    <property type="project" value="TreeGrafter"/>
</dbReference>
<dbReference type="PANTHER" id="PTHR44167:SF24">
    <property type="entry name" value="SERINE_THREONINE-PROTEIN KINASE CHK2"/>
    <property type="match status" value="1"/>
</dbReference>
<dbReference type="GO" id="GO:0004674">
    <property type="term" value="F:protein serine/threonine kinase activity"/>
    <property type="evidence" value="ECO:0007669"/>
    <property type="project" value="TreeGrafter"/>
</dbReference>
<evidence type="ECO:0000313" key="3">
    <source>
        <dbReference type="WBParaSite" id="scf7180000418253.g2222"/>
    </source>
</evidence>
<dbReference type="Proteomes" id="UP000887560">
    <property type="component" value="Unplaced"/>
</dbReference>
<dbReference type="Pfam" id="PF07714">
    <property type="entry name" value="PK_Tyr_Ser-Thr"/>
    <property type="match status" value="1"/>
</dbReference>
<evidence type="ECO:0000313" key="2">
    <source>
        <dbReference type="Proteomes" id="UP000887560"/>
    </source>
</evidence>
<accession>A0A915NJU0</accession>
<dbReference type="PANTHER" id="PTHR44167">
    <property type="entry name" value="OVARIAN-SPECIFIC SERINE/THREONINE-PROTEIN KINASE LOK-RELATED"/>
    <property type="match status" value="1"/>
</dbReference>
<dbReference type="WBParaSite" id="scf7180000418253.g2222">
    <property type="protein sequence ID" value="scf7180000418253.g2222"/>
    <property type="gene ID" value="scf7180000418253.g2222"/>
</dbReference>
<evidence type="ECO:0000259" key="1">
    <source>
        <dbReference type="PROSITE" id="PS50011"/>
    </source>
</evidence>
<dbReference type="SUPFAM" id="SSF56112">
    <property type="entry name" value="Protein kinase-like (PK-like)"/>
    <property type="match status" value="1"/>
</dbReference>
<organism evidence="2 3">
    <name type="scientific">Meloidogyne floridensis</name>
    <dbReference type="NCBI Taxonomy" id="298350"/>
    <lineage>
        <taxon>Eukaryota</taxon>
        <taxon>Metazoa</taxon>
        <taxon>Ecdysozoa</taxon>
        <taxon>Nematoda</taxon>
        <taxon>Chromadorea</taxon>
        <taxon>Rhabditida</taxon>
        <taxon>Tylenchina</taxon>
        <taxon>Tylenchomorpha</taxon>
        <taxon>Tylenchoidea</taxon>
        <taxon>Meloidogynidae</taxon>
        <taxon>Meloidogyninae</taxon>
        <taxon>Meloidogyne</taxon>
    </lineage>
</organism>
<proteinExistence type="predicted"/>
<protein>
    <submittedName>
        <fullName evidence="3">Protein kinase domain-containing protein</fullName>
    </submittedName>
</protein>
<dbReference type="SMART" id="SM00220">
    <property type="entry name" value="S_TKc"/>
    <property type="match status" value="1"/>
</dbReference>
<dbReference type="InterPro" id="IPR011009">
    <property type="entry name" value="Kinase-like_dom_sf"/>
</dbReference>
<dbReference type="GO" id="GO:0005524">
    <property type="term" value="F:ATP binding"/>
    <property type="evidence" value="ECO:0007669"/>
    <property type="project" value="InterPro"/>
</dbReference>